<accession>A0ABN3VGJ4</accession>
<feature type="compositionally biased region" description="Pro residues" evidence="1">
    <location>
        <begin position="15"/>
        <end position="29"/>
    </location>
</feature>
<evidence type="ECO:0000313" key="3">
    <source>
        <dbReference type="Proteomes" id="UP001500979"/>
    </source>
</evidence>
<sequence>MSGPETLPLFGEPVAPGPLPDPVAPPTQPEPVSAAPPLTEALVVDPVAHAAEIKRFYRRVVIGPDEHCAIWTGAISNDGYGTFSITRDGRERTVKAHRFAVAYQLGVPVAFGQVIEHAACDNPICVRAHPDPAVGHLWPSTQADNLRRMAARGRGGGRPRWWIRRWSGLLRHERAERSRALAAAVRDRGWDETRVRAVLLTIDPAQMSLFP</sequence>
<keyword evidence="3" id="KW-1185">Reference proteome</keyword>
<evidence type="ECO:0000313" key="2">
    <source>
        <dbReference type="EMBL" id="GAA2798923.1"/>
    </source>
</evidence>
<comment type="caution">
    <text evidence="2">The sequence shown here is derived from an EMBL/GenBank/DDBJ whole genome shotgun (WGS) entry which is preliminary data.</text>
</comment>
<evidence type="ECO:0008006" key="4">
    <source>
        <dbReference type="Google" id="ProtNLM"/>
    </source>
</evidence>
<dbReference type="InterPro" id="IPR044925">
    <property type="entry name" value="His-Me_finger_sf"/>
</dbReference>
<gene>
    <name evidence="2" type="ORF">GCM10010470_37620</name>
</gene>
<proteinExistence type="predicted"/>
<reference evidence="2 3" key="1">
    <citation type="journal article" date="2019" name="Int. J. Syst. Evol. Microbiol.">
        <title>The Global Catalogue of Microorganisms (GCM) 10K type strain sequencing project: providing services to taxonomists for standard genome sequencing and annotation.</title>
        <authorList>
            <consortium name="The Broad Institute Genomics Platform"/>
            <consortium name="The Broad Institute Genome Sequencing Center for Infectious Disease"/>
            <person name="Wu L."/>
            <person name="Ma J."/>
        </authorList>
    </citation>
    <scope>NUCLEOTIDE SEQUENCE [LARGE SCALE GENOMIC DNA]</scope>
    <source>
        <strain evidence="2 3">JCM 9383</strain>
    </source>
</reference>
<feature type="region of interest" description="Disordered" evidence="1">
    <location>
        <begin position="1"/>
        <end position="34"/>
    </location>
</feature>
<name>A0ABN3VGJ4_9PSEU</name>
<dbReference type="SUPFAM" id="SSF54060">
    <property type="entry name" value="His-Me finger endonucleases"/>
    <property type="match status" value="1"/>
</dbReference>
<dbReference type="RefSeq" id="WP_344681474.1">
    <property type="nucleotide sequence ID" value="NZ_BAAAUX010000015.1"/>
</dbReference>
<dbReference type="EMBL" id="BAAAUX010000015">
    <property type="protein sequence ID" value="GAA2798923.1"/>
    <property type="molecule type" value="Genomic_DNA"/>
</dbReference>
<dbReference type="Proteomes" id="UP001500979">
    <property type="component" value="Unassembled WGS sequence"/>
</dbReference>
<protein>
    <recommendedName>
        <fullName evidence="4">HNH endonuclease</fullName>
    </recommendedName>
</protein>
<evidence type="ECO:0000256" key="1">
    <source>
        <dbReference type="SAM" id="MobiDB-lite"/>
    </source>
</evidence>
<organism evidence="2 3">
    <name type="scientific">Saccharopolyspora taberi</name>
    <dbReference type="NCBI Taxonomy" id="60895"/>
    <lineage>
        <taxon>Bacteria</taxon>
        <taxon>Bacillati</taxon>
        <taxon>Actinomycetota</taxon>
        <taxon>Actinomycetes</taxon>
        <taxon>Pseudonocardiales</taxon>
        <taxon>Pseudonocardiaceae</taxon>
        <taxon>Saccharopolyspora</taxon>
    </lineage>
</organism>